<feature type="transmembrane region" description="Helical" evidence="1">
    <location>
        <begin position="94"/>
        <end position="111"/>
    </location>
</feature>
<proteinExistence type="predicted"/>
<name>A0A0K8PVM3_STRAJ</name>
<dbReference type="PANTHER" id="PTHR14969:SF13">
    <property type="entry name" value="AT30094P"/>
    <property type="match status" value="1"/>
</dbReference>
<dbReference type="AlphaFoldDB" id="A0A0K8PVM3"/>
<keyword evidence="1" id="KW-0812">Transmembrane</keyword>
<dbReference type="RefSeq" id="WP_059422820.1">
    <property type="nucleotide sequence ID" value="NZ_DF968392.1"/>
</dbReference>
<dbReference type="PATRIC" id="fig|146537.3.peg.7201"/>
<feature type="transmembrane region" description="Helical" evidence="1">
    <location>
        <begin position="186"/>
        <end position="207"/>
    </location>
</feature>
<dbReference type="Proteomes" id="UP000053859">
    <property type="component" value="Unassembled WGS sequence"/>
</dbReference>
<keyword evidence="1" id="KW-1133">Transmembrane helix</keyword>
<evidence type="ECO:0000256" key="1">
    <source>
        <dbReference type="SAM" id="Phobius"/>
    </source>
</evidence>
<sequence length="220" mass="21794">MTGAAAGTASRPLLGSAVAALALAALTALVASGSDLVSAFDARFRAGADRAFGASAGSWLGPDGPADAVGSALLGAGLLTALGVLLYRRRPGAALWVLVGLTVQFAAETALETLVGRPMPLPADGSAPDPGYSFPSGHAASATLILMVLLAVLRTGTRVWWSCLALGSALVAAVGVSRVLADAHHAADVAGGVLLGLVVGCAVAWRVGVRSPHLSGKETR</sequence>
<evidence type="ECO:0000259" key="2">
    <source>
        <dbReference type="SMART" id="SM00014"/>
    </source>
</evidence>
<dbReference type="SMART" id="SM00014">
    <property type="entry name" value="acidPPc"/>
    <property type="match status" value="1"/>
</dbReference>
<dbReference type="InterPro" id="IPR036938">
    <property type="entry name" value="PAP2/HPO_sf"/>
</dbReference>
<dbReference type="Gene3D" id="1.20.144.10">
    <property type="entry name" value="Phosphatidic acid phosphatase type 2/haloperoxidase"/>
    <property type="match status" value="1"/>
</dbReference>
<reference evidence="3" key="1">
    <citation type="journal article" date="2015" name="Genome Announc.">
        <title>Draft Genome Sequence of Thiostrepton-Producing Streptomyces azureus ATCC 14921.</title>
        <authorList>
            <person name="Sakihara K."/>
            <person name="Maeda J."/>
            <person name="Tashiro K."/>
            <person name="Fujino Y."/>
            <person name="Kuhara S."/>
            <person name="Ohshima T."/>
            <person name="Ogata S."/>
            <person name="Doi K."/>
        </authorList>
    </citation>
    <scope>NUCLEOTIDE SEQUENCE [LARGE SCALE GENOMIC DNA]</scope>
    <source>
        <strain evidence="3">ATCC14921</strain>
    </source>
</reference>
<feature type="transmembrane region" description="Helical" evidence="1">
    <location>
        <begin position="159"/>
        <end position="180"/>
    </location>
</feature>
<feature type="domain" description="Phosphatidic acid phosphatase type 2/haloperoxidase" evidence="2">
    <location>
        <begin position="94"/>
        <end position="204"/>
    </location>
</feature>
<dbReference type="SUPFAM" id="SSF48317">
    <property type="entry name" value="Acid phosphatase/Vanadium-dependent haloperoxidase"/>
    <property type="match status" value="1"/>
</dbReference>
<dbReference type="EMBL" id="DF968392">
    <property type="protein sequence ID" value="GAP51975.1"/>
    <property type="molecule type" value="Genomic_DNA"/>
</dbReference>
<feature type="transmembrane region" description="Helical" evidence="1">
    <location>
        <begin position="68"/>
        <end position="87"/>
    </location>
</feature>
<evidence type="ECO:0000313" key="3">
    <source>
        <dbReference type="EMBL" id="GAP51975.1"/>
    </source>
</evidence>
<dbReference type="InterPro" id="IPR000326">
    <property type="entry name" value="PAP2/HPO"/>
</dbReference>
<dbReference type="Pfam" id="PF01569">
    <property type="entry name" value="PAP2"/>
    <property type="match status" value="1"/>
</dbReference>
<dbReference type="PANTHER" id="PTHR14969">
    <property type="entry name" value="SPHINGOSINE-1-PHOSPHATE PHOSPHOHYDROLASE"/>
    <property type="match status" value="1"/>
</dbReference>
<evidence type="ECO:0000313" key="4">
    <source>
        <dbReference type="Proteomes" id="UP000053859"/>
    </source>
</evidence>
<organism evidence="3 4">
    <name type="scientific">Streptomyces azureus</name>
    <dbReference type="NCBI Taxonomy" id="146537"/>
    <lineage>
        <taxon>Bacteria</taxon>
        <taxon>Bacillati</taxon>
        <taxon>Actinomycetota</taxon>
        <taxon>Actinomycetes</taxon>
        <taxon>Kitasatosporales</taxon>
        <taxon>Streptomycetaceae</taxon>
        <taxon>Streptomyces</taxon>
    </lineage>
</organism>
<keyword evidence="4" id="KW-1185">Reference proteome</keyword>
<accession>A0A0K8PVM3</accession>
<gene>
    <name evidence="3" type="ORF">SAZU_6848</name>
</gene>
<feature type="transmembrane region" description="Helical" evidence="1">
    <location>
        <begin position="131"/>
        <end position="152"/>
    </location>
</feature>
<keyword evidence="1" id="KW-0472">Membrane</keyword>
<protein>
    <recommendedName>
        <fullName evidence="2">Phosphatidic acid phosphatase type 2/haloperoxidase domain-containing protein</fullName>
    </recommendedName>
</protein>